<protein>
    <recommendedName>
        <fullName evidence="3">Transcriptional regulator</fullName>
    </recommendedName>
</protein>
<comment type="caution">
    <text evidence="1">The sequence shown here is derived from an EMBL/GenBank/DDBJ whole genome shotgun (WGS) entry which is preliminary data.</text>
</comment>
<dbReference type="RefSeq" id="WP_271997101.1">
    <property type="nucleotide sequence ID" value="NZ_JAQNDN010000003.1"/>
</dbReference>
<proteinExistence type="predicted"/>
<sequence length="153" mass="17145">MDLAAAFAQQFPLSSEYFALELVAETDDAHSGDAWGGVREMEGHLVATLRLIIWEDRDGARSICEVKEQQVVVVFQANTADARLPVYFEGWAAAIRYLFARLDERRGTDDELARLMPHELASPDVLGLRRPQTADEFTDALLSSKKRLGRLLP</sequence>
<organism evidence="1 2">
    <name type="scientific">Nannocystis radixulma</name>
    <dbReference type="NCBI Taxonomy" id="2995305"/>
    <lineage>
        <taxon>Bacteria</taxon>
        <taxon>Pseudomonadati</taxon>
        <taxon>Myxococcota</taxon>
        <taxon>Polyangia</taxon>
        <taxon>Nannocystales</taxon>
        <taxon>Nannocystaceae</taxon>
        <taxon>Nannocystis</taxon>
    </lineage>
</organism>
<keyword evidence="2" id="KW-1185">Reference proteome</keyword>
<dbReference type="Proteomes" id="UP001217838">
    <property type="component" value="Unassembled WGS sequence"/>
</dbReference>
<accession>A0ABT5B579</accession>
<evidence type="ECO:0000313" key="2">
    <source>
        <dbReference type="Proteomes" id="UP001217838"/>
    </source>
</evidence>
<evidence type="ECO:0008006" key="3">
    <source>
        <dbReference type="Google" id="ProtNLM"/>
    </source>
</evidence>
<gene>
    <name evidence="1" type="ORF">POL58_10700</name>
</gene>
<dbReference type="EMBL" id="JAQNDN010000003">
    <property type="protein sequence ID" value="MDC0668211.1"/>
    <property type="molecule type" value="Genomic_DNA"/>
</dbReference>
<evidence type="ECO:0000313" key="1">
    <source>
        <dbReference type="EMBL" id="MDC0668211.1"/>
    </source>
</evidence>
<reference evidence="1 2" key="1">
    <citation type="submission" date="2022-11" db="EMBL/GenBank/DDBJ databases">
        <title>Minimal conservation of predation-associated metabolite biosynthetic gene clusters underscores biosynthetic potential of Myxococcota including descriptions for ten novel species: Archangium lansinium sp. nov., Myxococcus landrumus sp. nov., Nannocystis bai.</title>
        <authorList>
            <person name="Ahearne A."/>
            <person name="Stevens C."/>
            <person name="Dowd S."/>
        </authorList>
    </citation>
    <scope>NUCLEOTIDE SEQUENCE [LARGE SCALE GENOMIC DNA]</scope>
    <source>
        <strain evidence="1 2">NCELM</strain>
    </source>
</reference>
<name>A0ABT5B579_9BACT</name>